<reference evidence="2 3" key="1">
    <citation type="submission" date="2018-11" db="EMBL/GenBank/DDBJ databases">
        <title>Genome sequences of Brenneria nigrifluens and Brenneria rubrifaciens.</title>
        <authorList>
            <person name="Poret-Peterson A.T."/>
            <person name="McClean A.E."/>
            <person name="Kluepfel D.A."/>
        </authorList>
    </citation>
    <scope>NUCLEOTIDE SEQUENCE [LARGE SCALE GENOMIC DNA]</scope>
    <source>
        <strain evidence="2 3">6D370</strain>
    </source>
</reference>
<dbReference type="RefSeq" id="WP_137712496.1">
    <property type="nucleotide sequence ID" value="NZ_CP034035.1"/>
</dbReference>
<gene>
    <name evidence="2" type="ORF">EH207_01900</name>
</gene>
<dbReference type="AlphaFoldDB" id="A0A4P8QTD8"/>
<dbReference type="EMBL" id="CP034035">
    <property type="protein sequence ID" value="QCR07415.1"/>
    <property type="molecule type" value="Genomic_DNA"/>
</dbReference>
<accession>A0A4P8QTD8</accession>
<keyword evidence="1" id="KW-0472">Membrane</keyword>
<dbReference type="Proteomes" id="UP000299580">
    <property type="component" value="Chromosome"/>
</dbReference>
<organism evidence="2 3">
    <name type="scientific">Brenneria rubrifaciens</name>
    <dbReference type="NCBI Taxonomy" id="55213"/>
    <lineage>
        <taxon>Bacteria</taxon>
        <taxon>Pseudomonadati</taxon>
        <taxon>Pseudomonadota</taxon>
        <taxon>Gammaproteobacteria</taxon>
        <taxon>Enterobacterales</taxon>
        <taxon>Pectobacteriaceae</taxon>
        <taxon>Brenneria</taxon>
    </lineage>
</organism>
<dbReference type="KEGG" id="brb:EH207_01900"/>
<keyword evidence="1" id="KW-0812">Transmembrane</keyword>
<protein>
    <submittedName>
        <fullName evidence="2">Uncharacterized protein</fullName>
    </submittedName>
</protein>
<keyword evidence="1" id="KW-1133">Transmembrane helix</keyword>
<evidence type="ECO:0000256" key="1">
    <source>
        <dbReference type="SAM" id="Phobius"/>
    </source>
</evidence>
<proteinExistence type="predicted"/>
<feature type="transmembrane region" description="Helical" evidence="1">
    <location>
        <begin position="21"/>
        <end position="39"/>
    </location>
</feature>
<evidence type="ECO:0000313" key="2">
    <source>
        <dbReference type="EMBL" id="QCR07415.1"/>
    </source>
</evidence>
<evidence type="ECO:0000313" key="3">
    <source>
        <dbReference type="Proteomes" id="UP000299580"/>
    </source>
</evidence>
<keyword evidence="3" id="KW-1185">Reference proteome</keyword>
<sequence length="76" mass="8768">MHNPDNKKKIADLANKDNESYFKEIIIILLHSIGIIYGFHDGININLYPENRSSDNDKLTVNKVGIDEIKRNSDKR</sequence>
<name>A0A4P8QTD8_9GAMM</name>